<dbReference type="GO" id="GO:0003676">
    <property type="term" value="F:nucleic acid binding"/>
    <property type="evidence" value="ECO:0007669"/>
    <property type="project" value="InterPro"/>
</dbReference>
<dbReference type="SUPFAM" id="SSF57756">
    <property type="entry name" value="Retrovirus zinc finger-like domains"/>
    <property type="match status" value="1"/>
</dbReference>
<organism evidence="3 4">
    <name type="scientific">Phytophthora infestans</name>
    <name type="common">Potato late blight agent</name>
    <name type="synonym">Botrytis infestans</name>
    <dbReference type="NCBI Taxonomy" id="4787"/>
    <lineage>
        <taxon>Eukaryota</taxon>
        <taxon>Sar</taxon>
        <taxon>Stramenopiles</taxon>
        <taxon>Oomycota</taxon>
        <taxon>Peronosporomycetes</taxon>
        <taxon>Peronosporales</taxon>
        <taxon>Peronosporaceae</taxon>
        <taxon>Phytophthora</taxon>
    </lineage>
</organism>
<dbReference type="EMBL" id="JAACNO010001441">
    <property type="protein sequence ID" value="KAF4140601.1"/>
    <property type="molecule type" value="Genomic_DNA"/>
</dbReference>
<dbReference type="Proteomes" id="UP000704712">
    <property type="component" value="Unassembled WGS sequence"/>
</dbReference>
<feature type="region of interest" description="Disordered" evidence="1">
    <location>
        <begin position="35"/>
        <end position="77"/>
    </location>
</feature>
<evidence type="ECO:0008006" key="5">
    <source>
        <dbReference type="Google" id="ProtNLM"/>
    </source>
</evidence>
<dbReference type="GO" id="GO:0008270">
    <property type="term" value="F:zinc ion binding"/>
    <property type="evidence" value="ECO:0007669"/>
    <property type="project" value="InterPro"/>
</dbReference>
<accession>A0A8S9UII2</accession>
<sequence length="77" mass="8183">MDAPGIQQRKVSTKCGYCGKPGHWWLMCRTRLRDLNGQPPTQQQQPAQATTSNNGGSEAPAAPAPTPAAAPADGRRQ</sequence>
<reference evidence="3" key="1">
    <citation type="submission" date="2020-03" db="EMBL/GenBank/DDBJ databases">
        <title>Hybrid Assembly of Korean Phytophthora infestans isolates.</title>
        <authorList>
            <person name="Prokchorchik M."/>
            <person name="Lee Y."/>
            <person name="Seo J."/>
            <person name="Cho J.-H."/>
            <person name="Park Y.-E."/>
            <person name="Jang D.-C."/>
            <person name="Im J.-S."/>
            <person name="Choi J.-G."/>
            <person name="Park H.-J."/>
            <person name="Lee G.-B."/>
            <person name="Lee Y.-G."/>
            <person name="Hong S.-Y."/>
            <person name="Cho K."/>
            <person name="Sohn K.H."/>
        </authorList>
    </citation>
    <scope>NUCLEOTIDE SEQUENCE</scope>
    <source>
        <strain evidence="3">KR_2_A2</strain>
    </source>
</reference>
<evidence type="ECO:0000313" key="2">
    <source>
        <dbReference type="EMBL" id="KAF4132227.1"/>
    </source>
</evidence>
<protein>
    <recommendedName>
        <fullName evidence="5">CCHC-type domain-containing protein</fullName>
    </recommendedName>
</protein>
<gene>
    <name evidence="3" type="ORF">GN958_ATG10208</name>
    <name evidence="2" type="ORF">GN958_ATG18583</name>
</gene>
<dbReference type="AlphaFoldDB" id="A0A8S9UII2"/>
<feature type="compositionally biased region" description="Low complexity" evidence="1">
    <location>
        <begin position="38"/>
        <end position="51"/>
    </location>
</feature>
<proteinExistence type="predicted"/>
<comment type="caution">
    <text evidence="3">The sequence shown here is derived from an EMBL/GenBank/DDBJ whole genome shotgun (WGS) entry which is preliminary data.</text>
</comment>
<evidence type="ECO:0000313" key="4">
    <source>
        <dbReference type="Proteomes" id="UP000704712"/>
    </source>
</evidence>
<dbReference type="EMBL" id="JAACNO010002567">
    <property type="protein sequence ID" value="KAF4132227.1"/>
    <property type="molecule type" value="Genomic_DNA"/>
</dbReference>
<name>A0A8S9UII2_PHYIN</name>
<evidence type="ECO:0000256" key="1">
    <source>
        <dbReference type="SAM" id="MobiDB-lite"/>
    </source>
</evidence>
<dbReference type="InterPro" id="IPR036875">
    <property type="entry name" value="Znf_CCHC_sf"/>
</dbReference>
<evidence type="ECO:0000313" key="3">
    <source>
        <dbReference type="EMBL" id="KAF4140601.1"/>
    </source>
</evidence>